<feature type="domain" description="SET" evidence="1">
    <location>
        <begin position="10"/>
        <end position="142"/>
    </location>
</feature>
<dbReference type="Pfam" id="PF00856">
    <property type="entry name" value="SET"/>
    <property type="match status" value="1"/>
</dbReference>
<dbReference type="PROSITE" id="PS50280">
    <property type="entry name" value="SET"/>
    <property type="match status" value="1"/>
</dbReference>
<accession>A0ABM7NRK6</accession>
<dbReference type="Gene3D" id="2.170.270.10">
    <property type="entry name" value="SET domain"/>
    <property type="match status" value="1"/>
</dbReference>
<keyword evidence="3" id="KW-1185">Reference proteome</keyword>
<dbReference type="Proteomes" id="UP001321479">
    <property type="component" value="Segment"/>
</dbReference>
<reference evidence="2 3" key="1">
    <citation type="submission" date="2021-02" db="EMBL/GenBank/DDBJ databases">
        <title>Cotonvirus japonicus, which uses Golgi apparatus of host cells for its virion factory, phylogenetically links tailed tupanvirus and icosahedral mimivirus.</title>
        <authorList>
            <person name="Takahashi H."/>
            <person name="Fukaya S."/>
            <person name="Song C."/>
            <person name="Murata K."/>
            <person name="Takemura M."/>
        </authorList>
    </citation>
    <scope>NUCLEOTIDE SEQUENCE [LARGE SCALE GENOMIC DNA]</scope>
</reference>
<dbReference type="InterPro" id="IPR001214">
    <property type="entry name" value="SET_dom"/>
</dbReference>
<dbReference type="SMART" id="SM00317">
    <property type="entry name" value="SET"/>
    <property type="match status" value="1"/>
</dbReference>
<dbReference type="RefSeq" id="YP_010841399.1">
    <property type="nucleotide sequence ID" value="NC_079139.1"/>
</dbReference>
<proteinExistence type="predicted"/>
<name>A0ABM7NRK6_9VIRU</name>
<evidence type="ECO:0000313" key="3">
    <source>
        <dbReference type="Proteomes" id="UP001321479"/>
    </source>
</evidence>
<dbReference type="GeneID" id="80557996"/>
<protein>
    <submittedName>
        <fullName evidence="2">SET domain protein</fullName>
    </submittedName>
</protein>
<evidence type="ECO:0000313" key="2">
    <source>
        <dbReference type="EMBL" id="BCS82791.1"/>
    </source>
</evidence>
<organism evidence="2 3">
    <name type="scientific">Cotonvirus japonicus</name>
    <dbReference type="NCBI Taxonomy" id="2811091"/>
    <lineage>
        <taxon>Viruses</taxon>
        <taxon>Varidnaviria</taxon>
        <taxon>Bamfordvirae</taxon>
        <taxon>Nucleocytoviricota</taxon>
        <taxon>Megaviricetes</taxon>
        <taxon>Imitervirales</taxon>
        <taxon>Mimiviridae</taxon>
        <taxon>Megamimivirinae</taxon>
        <taxon>Cotonvirus</taxon>
        <taxon>Cotonvirus japonicum</taxon>
    </lineage>
</organism>
<dbReference type="SUPFAM" id="SSF82199">
    <property type="entry name" value="SET domain"/>
    <property type="match status" value="1"/>
</dbReference>
<evidence type="ECO:0000259" key="1">
    <source>
        <dbReference type="PROSITE" id="PS50280"/>
    </source>
</evidence>
<dbReference type="EMBL" id="AP024483">
    <property type="protein sequence ID" value="BCS82791.1"/>
    <property type="molecule type" value="Genomic_DNA"/>
</dbReference>
<sequence>MSNNKSNKNVKVYAKTSTIPEIGLGLFAKKLIKTGSIISEYRGQLRNTFTDIENNRSVIYFNDDTFLECFDNDLASYANDAINFTGKRRKIMDDLRSNHPFYAKHENATVNSTIKVNTKLHRAWLLALNDIQPDQEIFCHYGFSYWFGTEISKLGFSQEQEIDEKGFPDKIFQFPAFVAYLNEFYPDHTNCLVKPYYDDHELVIEFGSDGKKCDNYIVMILKNYSKLIEKIECVE</sequence>
<dbReference type="InterPro" id="IPR046341">
    <property type="entry name" value="SET_dom_sf"/>
</dbReference>